<dbReference type="RefSeq" id="WP_185256519.1">
    <property type="nucleotide sequence ID" value="NZ_AP023368.1"/>
</dbReference>
<protein>
    <submittedName>
        <fullName evidence="1">Haloacid dehalogenase</fullName>
    </submittedName>
</protein>
<dbReference type="Gene3D" id="3.40.50.1000">
    <property type="entry name" value="HAD superfamily/HAD-like"/>
    <property type="match status" value="1"/>
</dbReference>
<evidence type="ECO:0000313" key="1">
    <source>
        <dbReference type="EMBL" id="BCK00893.1"/>
    </source>
</evidence>
<dbReference type="Proteomes" id="UP000515703">
    <property type="component" value="Chromosome"/>
</dbReference>
<dbReference type="KEGG" id="acht:bsdcttw_39330"/>
<dbReference type="PRINTS" id="PR00413">
    <property type="entry name" value="HADHALOGNASE"/>
</dbReference>
<organism evidence="1 2">
    <name type="scientific">Anaerocolumna chitinilytica</name>
    <dbReference type="NCBI Taxonomy" id="1727145"/>
    <lineage>
        <taxon>Bacteria</taxon>
        <taxon>Bacillati</taxon>
        <taxon>Bacillota</taxon>
        <taxon>Clostridia</taxon>
        <taxon>Lachnospirales</taxon>
        <taxon>Lachnospiraceae</taxon>
        <taxon>Anaerocolumna</taxon>
    </lineage>
</organism>
<dbReference type="InterPro" id="IPR036412">
    <property type="entry name" value="HAD-like_sf"/>
</dbReference>
<evidence type="ECO:0000313" key="2">
    <source>
        <dbReference type="Proteomes" id="UP000515703"/>
    </source>
</evidence>
<dbReference type="PANTHER" id="PTHR43611:SF3">
    <property type="entry name" value="FLAVIN MONONUCLEOTIDE HYDROLASE 1, CHLOROPLATIC"/>
    <property type="match status" value="1"/>
</dbReference>
<dbReference type="PANTHER" id="PTHR43611">
    <property type="entry name" value="ALPHA-D-GLUCOSE 1-PHOSPHATE PHOSPHATASE"/>
    <property type="match status" value="1"/>
</dbReference>
<proteinExistence type="predicted"/>
<dbReference type="Gene3D" id="1.10.150.240">
    <property type="entry name" value="Putative phosphatase, domain 2"/>
    <property type="match status" value="1"/>
</dbReference>
<dbReference type="AlphaFoldDB" id="A0A7I8DRJ6"/>
<dbReference type="InterPro" id="IPR023198">
    <property type="entry name" value="PGP-like_dom2"/>
</dbReference>
<keyword evidence="2" id="KW-1185">Reference proteome</keyword>
<dbReference type="NCBIfam" id="TIGR01509">
    <property type="entry name" value="HAD-SF-IA-v3"/>
    <property type="match status" value="1"/>
</dbReference>
<dbReference type="SFLD" id="SFLDS00003">
    <property type="entry name" value="Haloacid_Dehalogenase"/>
    <property type="match status" value="1"/>
</dbReference>
<dbReference type="SUPFAM" id="SSF56784">
    <property type="entry name" value="HAD-like"/>
    <property type="match status" value="1"/>
</dbReference>
<dbReference type="EMBL" id="AP023368">
    <property type="protein sequence ID" value="BCK00893.1"/>
    <property type="molecule type" value="Genomic_DNA"/>
</dbReference>
<dbReference type="InterPro" id="IPR006439">
    <property type="entry name" value="HAD-SF_hydro_IA"/>
</dbReference>
<dbReference type="CDD" id="cd02603">
    <property type="entry name" value="HAD_sEH-N_like"/>
    <property type="match status" value="1"/>
</dbReference>
<sequence>MITTVVLDIGQVLAAFRWEDYLKECGYDKELREKVAKATVLSKYWGEQDRGAIPEEEIINCCCELDTTVEKEIRQLFHDITKTVIEYPYARDFIRTLKKNGYKVYLLSNYGERNFAYARENFTFIPEADGQVISYEVKYIKPEKEIYEALLSKFGFSANEAVFLDDSAANIAGAGEFGFHTILFTEYEKALRELRALGVRI</sequence>
<name>A0A7I8DRJ6_9FIRM</name>
<gene>
    <name evidence="1" type="ORF">bsdcttw_39330</name>
</gene>
<dbReference type="SFLD" id="SFLDG01129">
    <property type="entry name" value="C1.5:_HAD__Beta-PGM__Phosphata"/>
    <property type="match status" value="1"/>
</dbReference>
<accession>A0A7I8DRJ6</accession>
<dbReference type="Pfam" id="PF00702">
    <property type="entry name" value="Hydrolase"/>
    <property type="match status" value="1"/>
</dbReference>
<reference evidence="1 2" key="1">
    <citation type="submission" date="2020-08" db="EMBL/GenBank/DDBJ databases">
        <title>Draft genome sequencing of an Anaerocolumna strain isolated from anoxic soil subjected to BSD treatment.</title>
        <authorList>
            <person name="Uek A."/>
            <person name="Tonouchi A."/>
        </authorList>
    </citation>
    <scope>NUCLEOTIDE SEQUENCE [LARGE SCALE GENOMIC DNA]</scope>
    <source>
        <strain evidence="1 2">CTTW</strain>
    </source>
</reference>
<reference evidence="1 2" key="2">
    <citation type="submission" date="2020-08" db="EMBL/GenBank/DDBJ databases">
        <authorList>
            <person name="Ueki A."/>
            <person name="Tonouchi A."/>
        </authorList>
    </citation>
    <scope>NUCLEOTIDE SEQUENCE [LARGE SCALE GENOMIC DNA]</scope>
    <source>
        <strain evidence="1 2">CTTW</strain>
    </source>
</reference>
<dbReference type="InterPro" id="IPR023214">
    <property type="entry name" value="HAD_sf"/>
</dbReference>